<dbReference type="GO" id="GO:0019323">
    <property type="term" value="P:pentose catabolic process"/>
    <property type="evidence" value="ECO:0007669"/>
    <property type="project" value="TreeGrafter"/>
</dbReference>
<dbReference type="SUPFAM" id="SSF53639">
    <property type="entry name" value="AraD/HMP-PK domain-like"/>
    <property type="match status" value="1"/>
</dbReference>
<accession>A0A8B6M806</accession>
<name>A0A8B6M806_METTU</name>
<dbReference type="Gene3D" id="3.40.225.10">
    <property type="entry name" value="Class II aldolase/adducin N-terminal domain"/>
    <property type="match status" value="1"/>
</dbReference>
<keyword evidence="1" id="KW-0479">Metal-binding</keyword>
<sequence length="230" mass="25356">MICVERGKLAKTREFAVRQSIIDGCRSLARLGVNQGTAGNISVRWTDGLLITPSGLPYDEMSADDIVFMTMDGVYEHDLVASSEWRFHRDILGHRPEVNAVVHAHPVYCTAFAMCRMEIPAAHYMIAAAGGPTIRCARYESYGTPELSVAVLEAIEDRACALLANHGMIATGPDLSEALWLAVELETLARQYAAALQIGTPHILSDAEVARTVEKFRDYGLRRRRNPKNA</sequence>
<dbReference type="InterPro" id="IPR036409">
    <property type="entry name" value="Aldolase_II/adducin_N_sf"/>
</dbReference>
<dbReference type="GO" id="GO:0005829">
    <property type="term" value="C:cytosol"/>
    <property type="evidence" value="ECO:0007669"/>
    <property type="project" value="TreeGrafter"/>
</dbReference>
<dbReference type="PANTHER" id="PTHR22789">
    <property type="entry name" value="FUCULOSE PHOSPHATE ALDOLASE"/>
    <property type="match status" value="1"/>
</dbReference>
<dbReference type="GO" id="GO:0008738">
    <property type="term" value="F:L-fuculose-phosphate aldolase activity"/>
    <property type="evidence" value="ECO:0007669"/>
    <property type="project" value="UniProtKB-EC"/>
</dbReference>
<comment type="caution">
    <text evidence="4">The sequence shown here is derived from an EMBL/GenBank/DDBJ whole genome shotgun (WGS) entry which is preliminary data.</text>
</comment>
<gene>
    <name evidence="4" type="primary">fucA</name>
    <name evidence="4" type="ORF">MPC4_30170</name>
</gene>
<feature type="domain" description="Class II aldolase/adducin N-terminal" evidence="3">
    <location>
        <begin position="19"/>
        <end position="193"/>
    </location>
</feature>
<keyword evidence="2 4" id="KW-0456">Lyase</keyword>
<dbReference type="InterPro" id="IPR001303">
    <property type="entry name" value="Aldolase_II/adducin_N"/>
</dbReference>
<dbReference type="AlphaFoldDB" id="A0A8B6M806"/>
<evidence type="ECO:0000256" key="2">
    <source>
        <dbReference type="ARBA" id="ARBA00023239"/>
    </source>
</evidence>
<keyword evidence="5" id="KW-1185">Reference proteome</keyword>
<dbReference type="InterPro" id="IPR050197">
    <property type="entry name" value="Aldolase_class_II_sugar_metab"/>
</dbReference>
<dbReference type="SMART" id="SM01007">
    <property type="entry name" value="Aldolase_II"/>
    <property type="match status" value="1"/>
</dbReference>
<dbReference type="EC" id="4.1.2.17" evidence="4"/>
<evidence type="ECO:0000313" key="5">
    <source>
        <dbReference type="Proteomes" id="UP000485880"/>
    </source>
</evidence>
<dbReference type="GO" id="GO:0046872">
    <property type="term" value="F:metal ion binding"/>
    <property type="evidence" value="ECO:0007669"/>
    <property type="project" value="UniProtKB-KW"/>
</dbReference>
<protein>
    <submittedName>
        <fullName evidence="4">L-fuculose-1-phosphate aldolase</fullName>
        <ecNumber evidence="4">4.1.2.17</ecNumber>
    </submittedName>
</protein>
<organism evidence="4 5">
    <name type="scientific">Methylocella tundrae</name>
    <dbReference type="NCBI Taxonomy" id="227605"/>
    <lineage>
        <taxon>Bacteria</taxon>
        <taxon>Pseudomonadati</taxon>
        <taxon>Pseudomonadota</taxon>
        <taxon>Alphaproteobacteria</taxon>
        <taxon>Hyphomicrobiales</taxon>
        <taxon>Beijerinckiaceae</taxon>
        <taxon>Methylocella</taxon>
    </lineage>
</organism>
<reference evidence="4 5" key="1">
    <citation type="submission" date="2019-05" db="EMBL/GenBank/DDBJ databases">
        <authorList>
            <person name="Farhan Ul Haque M."/>
        </authorList>
    </citation>
    <scope>NUCLEOTIDE SEQUENCE [LARGE SCALE GENOMIC DNA]</scope>
    <source>
        <strain evidence="4">2</strain>
    </source>
</reference>
<evidence type="ECO:0000313" key="4">
    <source>
        <dbReference type="EMBL" id="VTZ50986.1"/>
    </source>
</evidence>
<dbReference type="PANTHER" id="PTHR22789:SF0">
    <property type="entry name" value="3-OXO-TETRONATE 4-PHOSPHATE DECARBOXYLASE-RELATED"/>
    <property type="match status" value="1"/>
</dbReference>
<proteinExistence type="predicted"/>
<dbReference type="Pfam" id="PF00596">
    <property type="entry name" value="Aldolase_II"/>
    <property type="match status" value="1"/>
</dbReference>
<dbReference type="EMBL" id="CABFMQ020000087">
    <property type="protein sequence ID" value="VTZ50986.1"/>
    <property type="molecule type" value="Genomic_DNA"/>
</dbReference>
<evidence type="ECO:0000259" key="3">
    <source>
        <dbReference type="SMART" id="SM01007"/>
    </source>
</evidence>
<dbReference type="Proteomes" id="UP000485880">
    <property type="component" value="Unassembled WGS sequence"/>
</dbReference>
<evidence type="ECO:0000256" key="1">
    <source>
        <dbReference type="ARBA" id="ARBA00022723"/>
    </source>
</evidence>